<reference evidence="2" key="1">
    <citation type="submission" date="2021-06" db="EMBL/GenBank/DDBJ databases">
        <title>Parelaphostrongylus tenuis whole genome reference sequence.</title>
        <authorList>
            <person name="Garwood T.J."/>
            <person name="Larsen P.A."/>
            <person name="Fountain-Jones N.M."/>
            <person name="Garbe J.R."/>
            <person name="Macchietto M.G."/>
            <person name="Kania S.A."/>
            <person name="Gerhold R.W."/>
            <person name="Richards J.E."/>
            <person name="Wolf T.M."/>
        </authorList>
    </citation>
    <scope>NUCLEOTIDE SEQUENCE</scope>
    <source>
        <strain evidence="2">MNPRO001-30</strain>
        <tissue evidence="2">Meninges</tissue>
    </source>
</reference>
<feature type="region of interest" description="Disordered" evidence="1">
    <location>
        <begin position="1"/>
        <end position="50"/>
    </location>
</feature>
<dbReference type="Proteomes" id="UP001196413">
    <property type="component" value="Unassembled WGS sequence"/>
</dbReference>
<dbReference type="EMBL" id="JAHQIW010007252">
    <property type="protein sequence ID" value="KAJ1373290.1"/>
    <property type="molecule type" value="Genomic_DNA"/>
</dbReference>
<evidence type="ECO:0000313" key="2">
    <source>
        <dbReference type="EMBL" id="KAJ1373290.1"/>
    </source>
</evidence>
<comment type="caution">
    <text evidence="2">The sequence shown here is derived from an EMBL/GenBank/DDBJ whole genome shotgun (WGS) entry which is preliminary data.</text>
</comment>
<protein>
    <submittedName>
        <fullName evidence="2">Uncharacterized protein</fullName>
    </submittedName>
</protein>
<proteinExistence type="predicted"/>
<accession>A0AAD5RBY0</accession>
<evidence type="ECO:0000256" key="1">
    <source>
        <dbReference type="SAM" id="MobiDB-lite"/>
    </source>
</evidence>
<dbReference type="AlphaFoldDB" id="A0AAD5RBY0"/>
<keyword evidence="3" id="KW-1185">Reference proteome</keyword>
<evidence type="ECO:0000313" key="3">
    <source>
        <dbReference type="Proteomes" id="UP001196413"/>
    </source>
</evidence>
<name>A0AAD5RBY0_PARTN</name>
<sequence length="50" mass="5693">MALGFESQESSQSNTNLKRSSTFPFSQKERSLPGQLKNMSPRNRYVPCID</sequence>
<gene>
    <name evidence="2" type="ORF">KIN20_035651</name>
</gene>
<feature type="compositionally biased region" description="Polar residues" evidence="1">
    <location>
        <begin position="7"/>
        <end position="25"/>
    </location>
</feature>
<organism evidence="2 3">
    <name type="scientific">Parelaphostrongylus tenuis</name>
    <name type="common">Meningeal worm</name>
    <dbReference type="NCBI Taxonomy" id="148309"/>
    <lineage>
        <taxon>Eukaryota</taxon>
        <taxon>Metazoa</taxon>
        <taxon>Ecdysozoa</taxon>
        <taxon>Nematoda</taxon>
        <taxon>Chromadorea</taxon>
        <taxon>Rhabditida</taxon>
        <taxon>Rhabditina</taxon>
        <taxon>Rhabditomorpha</taxon>
        <taxon>Strongyloidea</taxon>
        <taxon>Metastrongylidae</taxon>
        <taxon>Parelaphostrongylus</taxon>
    </lineage>
</organism>